<protein>
    <recommendedName>
        <fullName evidence="5">Lipoprotein</fullName>
    </recommendedName>
</protein>
<feature type="chain" id="PRO_5046393657" description="Lipoprotein" evidence="2">
    <location>
        <begin position="25"/>
        <end position="249"/>
    </location>
</feature>
<proteinExistence type="predicted"/>
<reference evidence="3 4" key="1">
    <citation type="submission" date="2023-08" db="EMBL/GenBank/DDBJ databases">
        <title>Implementing the SeqCode for naming new Mesorhizobium species isolated from Vachellia karroo root nodules.</title>
        <authorList>
            <person name="Van Lill M."/>
        </authorList>
    </citation>
    <scope>NUCLEOTIDE SEQUENCE [LARGE SCALE GENOMIC DNA]</scope>
    <source>
        <strain evidence="3 4">VK2B</strain>
    </source>
</reference>
<evidence type="ECO:0008006" key="5">
    <source>
        <dbReference type="Google" id="ProtNLM"/>
    </source>
</evidence>
<organism evidence="3 4">
    <name type="scientific">Mesorhizobium humile</name>
    <dbReference type="NCBI Taxonomy" id="3072313"/>
    <lineage>
        <taxon>Bacteria</taxon>
        <taxon>Pseudomonadati</taxon>
        <taxon>Pseudomonadota</taxon>
        <taxon>Alphaproteobacteria</taxon>
        <taxon>Hyphomicrobiales</taxon>
        <taxon>Phyllobacteriaceae</taxon>
        <taxon>Mesorhizobium</taxon>
    </lineage>
</organism>
<dbReference type="RefSeq" id="WP_320294784.1">
    <property type="nucleotide sequence ID" value="NZ_JAVIIU010000003.1"/>
</dbReference>
<dbReference type="EMBL" id="JAVIIV010000003">
    <property type="protein sequence ID" value="MDX8484951.1"/>
    <property type="molecule type" value="Genomic_DNA"/>
</dbReference>
<feature type="compositionally biased region" description="Low complexity" evidence="1">
    <location>
        <begin position="94"/>
        <end position="108"/>
    </location>
</feature>
<comment type="caution">
    <text evidence="3">The sequence shown here is derived from an EMBL/GenBank/DDBJ whole genome shotgun (WGS) entry which is preliminary data.</text>
</comment>
<name>A0ABU4YDC2_9HYPH</name>
<dbReference type="Proteomes" id="UP001280156">
    <property type="component" value="Unassembled WGS sequence"/>
</dbReference>
<evidence type="ECO:0000313" key="4">
    <source>
        <dbReference type="Proteomes" id="UP001280156"/>
    </source>
</evidence>
<feature type="signal peptide" evidence="2">
    <location>
        <begin position="1"/>
        <end position="24"/>
    </location>
</feature>
<accession>A0ABU4YDC2</accession>
<evidence type="ECO:0000256" key="2">
    <source>
        <dbReference type="SAM" id="SignalP"/>
    </source>
</evidence>
<keyword evidence="2" id="KW-0732">Signal</keyword>
<sequence>MAFYSVNRRLVAGLALTGFMLAAAGCQSGDNGILDLGFGKKSDPTAPPPPQDPKILASQLRAYCPKVTLRDGTAYFNTYAKGTAAKPKKKKLDPAAQAEAEAAAAAAQTGPNGQPIDPDHDPSKVIYQASITDVTRDCTHANGQMSMKIAVAGKVVPGPVFTPGTVTMPIRIAVQHGNEVLYSQLHQYQVQVTDPSAATQFVFVDSNVVVPEPSARDYQAYAGYDENTPVASADKSKGKRKRKHAAATN</sequence>
<feature type="compositionally biased region" description="Basic residues" evidence="1">
    <location>
        <begin position="237"/>
        <end position="249"/>
    </location>
</feature>
<evidence type="ECO:0000313" key="3">
    <source>
        <dbReference type="EMBL" id="MDX8484951.1"/>
    </source>
</evidence>
<keyword evidence="4" id="KW-1185">Reference proteome</keyword>
<gene>
    <name evidence="3" type="ORF">RFM52_07090</name>
</gene>
<feature type="region of interest" description="Disordered" evidence="1">
    <location>
        <begin position="219"/>
        <end position="249"/>
    </location>
</feature>
<evidence type="ECO:0000256" key="1">
    <source>
        <dbReference type="SAM" id="MobiDB-lite"/>
    </source>
</evidence>
<feature type="region of interest" description="Disordered" evidence="1">
    <location>
        <begin position="87"/>
        <end position="122"/>
    </location>
</feature>